<evidence type="ECO:0000313" key="8">
    <source>
        <dbReference type="Proteomes" id="UP000467124"/>
    </source>
</evidence>
<dbReference type="EC" id="6.3.3.2" evidence="5"/>
<dbReference type="PANTHER" id="PTHR23407">
    <property type="entry name" value="ATPASE INHIBITOR/5-FORMYLTETRAHYDROFOLATE CYCLO-LIGASE"/>
    <property type="match status" value="1"/>
</dbReference>
<evidence type="ECO:0000256" key="1">
    <source>
        <dbReference type="ARBA" id="ARBA00010638"/>
    </source>
</evidence>
<feature type="binding site" evidence="4">
    <location>
        <begin position="12"/>
        <end position="16"/>
    </location>
    <ligand>
        <name>ATP</name>
        <dbReference type="ChEBI" id="CHEBI:30616"/>
    </ligand>
</feature>
<evidence type="ECO:0000256" key="5">
    <source>
        <dbReference type="RuleBase" id="RU361279"/>
    </source>
</evidence>
<dbReference type="InterPro" id="IPR024185">
    <property type="entry name" value="FTHF_cligase-like_sf"/>
</dbReference>
<dbReference type="GO" id="GO:0035999">
    <property type="term" value="P:tetrahydrofolate interconversion"/>
    <property type="evidence" value="ECO:0007669"/>
    <property type="project" value="TreeGrafter"/>
</dbReference>
<keyword evidence="2 4" id="KW-0547">Nucleotide-binding</keyword>
<dbReference type="GO" id="GO:0030272">
    <property type="term" value="F:5-formyltetrahydrofolate cyclo-ligase activity"/>
    <property type="evidence" value="ECO:0007669"/>
    <property type="project" value="UniProtKB-EC"/>
</dbReference>
<protein>
    <recommendedName>
        <fullName evidence="5">5-formyltetrahydrofolate cyclo-ligase</fullName>
        <ecNumber evidence="5">6.3.3.2</ecNumber>
    </recommendedName>
</protein>
<dbReference type="GO" id="GO:0005524">
    <property type="term" value="F:ATP binding"/>
    <property type="evidence" value="ECO:0007669"/>
    <property type="project" value="UniProtKB-KW"/>
</dbReference>
<dbReference type="GO" id="GO:0009396">
    <property type="term" value="P:folic acid-containing compound biosynthetic process"/>
    <property type="evidence" value="ECO:0007669"/>
    <property type="project" value="TreeGrafter"/>
</dbReference>
<dbReference type="PIRSF" id="PIRSF006806">
    <property type="entry name" value="FTHF_cligase"/>
    <property type="match status" value="1"/>
</dbReference>
<dbReference type="AlphaFoldDB" id="A0A7K2IQP6"/>
<name>A0A7K2IQP6_9ACTN</name>
<feature type="region of interest" description="Disordered" evidence="6">
    <location>
        <begin position="1"/>
        <end position="31"/>
    </location>
</feature>
<feature type="binding site" evidence="4">
    <location>
        <position position="63"/>
    </location>
    <ligand>
        <name>substrate</name>
    </ligand>
</feature>
<dbReference type="Proteomes" id="UP000467124">
    <property type="component" value="Unassembled WGS sequence"/>
</dbReference>
<keyword evidence="7" id="KW-0436">Ligase</keyword>
<dbReference type="PANTHER" id="PTHR23407:SF1">
    <property type="entry name" value="5-FORMYLTETRAHYDROFOLATE CYCLO-LIGASE"/>
    <property type="match status" value="1"/>
</dbReference>
<keyword evidence="5" id="KW-0479">Metal-binding</keyword>
<dbReference type="RefSeq" id="WP_161110674.1">
    <property type="nucleotide sequence ID" value="NZ_JBEYGQ010000014.1"/>
</dbReference>
<dbReference type="InterPro" id="IPR037171">
    <property type="entry name" value="NagB/RpiA_transferase-like"/>
</dbReference>
<sequence>MGESNDRSRSDKRALRERLLSARRARSPEERARTGAAIRSVLLRLPAPPLGGTIACYYSVGGEPDTRGLVEDLWREGSRVLLPIFRPDGPMDWADYEGPESLVPAGHGLLEPGGPRRGTEALGLADLVICPALAVDRRGMRLGRGAGWYDRALEYKRPDAPALALVHDEGLVESVPTEPHDRPMDAVVSPGAGLLRFTPLLPALATATGD</sequence>
<dbReference type="InterPro" id="IPR002698">
    <property type="entry name" value="FTHF_cligase"/>
</dbReference>
<dbReference type="EMBL" id="WWHY01000001">
    <property type="protein sequence ID" value="MYR32290.1"/>
    <property type="molecule type" value="Genomic_DNA"/>
</dbReference>
<dbReference type="Gene3D" id="3.40.50.10420">
    <property type="entry name" value="NagB/RpiA/CoA transferase-like"/>
    <property type="match status" value="1"/>
</dbReference>
<dbReference type="GO" id="GO:0046872">
    <property type="term" value="F:metal ion binding"/>
    <property type="evidence" value="ECO:0007669"/>
    <property type="project" value="UniProtKB-KW"/>
</dbReference>
<comment type="catalytic activity">
    <reaction evidence="5">
        <text>(6S)-5-formyl-5,6,7,8-tetrahydrofolate + ATP = (6R)-5,10-methenyltetrahydrofolate + ADP + phosphate</text>
        <dbReference type="Rhea" id="RHEA:10488"/>
        <dbReference type="ChEBI" id="CHEBI:30616"/>
        <dbReference type="ChEBI" id="CHEBI:43474"/>
        <dbReference type="ChEBI" id="CHEBI:57455"/>
        <dbReference type="ChEBI" id="CHEBI:57457"/>
        <dbReference type="ChEBI" id="CHEBI:456216"/>
        <dbReference type="EC" id="6.3.3.2"/>
    </reaction>
</comment>
<evidence type="ECO:0000313" key="7">
    <source>
        <dbReference type="EMBL" id="MYR32290.1"/>
    </source>
</evidence>
<evidence type="ECO:0000256" key="6">
    <source>
        <dbReference type="SAM" id="MobiDB-lite"/>
    </source>
</evidence>
<comment type="caution">
    <text evidence="7">The sequence shown here is derived from an EMBL/GenBank/DDBJ whole genome shotgun (WGS) entry which is preliminary data.</text>
</comment>
<proteinExistence type="inferred from homology"/>
<evidence type="ECO:0000256" key="4">
    <source>
        <dbReference type="PIRSR" id="PIRSR006806-1"/>
    </source>
</evidence>
<comment type="similarity">
    <text evidence="1 5">Belongs to the 5-formyltetrahydrofolate cyclo-ligase family.</text>
</comment>
<organism evidence="7 8">
    <name type="scientific">Nocardiopsis alba</name>
    <dbReference type="NCBI Taxonomy" id="53437"/>
    <lineage>
        <taxon>Bacteria</taxon>
        <taxon>Bacillati</taxon>
        <taxon>Actinomycetota</taxon>
        <taxon>Actinomycetes</taxon>
        <taxon>Streptosporangiales</taxon>
        <taxon>Nocardiopsidaceae</taxon>
        <taxon>Nocardiopsis</taxon>
    </lineage>
</organism>
<evidence type="ECO:0000256" key="2">
    <source>
        <dbReference type="ARBA" id="ARBA00022741"/>
    </source>
</evidence>
<dbReference type="NCBIfam" id="TIGR02727">
    <property type="entry name" value="MTHFS_bact"/>
    <property type="match status" value="1"/>
</dbReference>
<keyword evidence="5" id="KW-0460">Magnesium</keyword>
<evidence type="ECO:0000256" key="3">
    <source>
        <dbReference type="ARBA" id="ARBA00022840"/>
    </source>
</evidence>
<comment type="cofactor">
    <cofactor evidence="5">
        <name>Mg(2+)</name>
        <dbReference type="ChEBI" id="CHEBI:18420"/>
    </cofactor>
</comment>
<gene>
    <name evidence="7" type="ORF">GTW20_08410</name>
</gene>
<reference evidence="7 8" key="1">
    <citation type="journal article" date="2019" name="Nat. Commun.">
        <title>The antimicrobial potential of Streptomyces from insect microbiomes.</title>
        <authorList>
            <person name="Chevrette M.G."/>
            <person name="Carlson C.M."/>
            <person name="Ortega H.E."/>
            <person name="Thomas C."/>
            <person name="Ananiev G.E."/>
            <person name="Barns K.J."/>
            <person name="Book A.J."/>
            <person name="Cagnazzo J."/>
            <person name="Carlos C."/>
            <person name="Flanigan W."/>
            <person name="Grubbs K.J."/>
            <person name="Horn H.A."/>
            <person name="Hoffmann F.M."/>
            <person name="Klassen J.L."/>
            <person name="Knack J.J."/>
            <person name="Lewin G.R."/>
            <person name="McDonald B.R."/>
            <person name="Muller L."/>
            <person name="Melo W.G.P."/>
            <person name="Pinto-Tomas A.A."/>
            <person name="Schmitz A."/>
            <person name="Wendt-Pienkowski E."/>
            <person name="Wildman S."/>
            <person name="Zhao M."/>
            <person name="Zhang F."/>
            <person name="Bugni T.S."/>
            <person name="Andes D.R."/>
            <person name="Pupo M.T."/>
            <person name="Currie C.R."/>
        </authorList>
    </citation>
    <scope>NUCLEOTIDE SEQUENCE [LARGE SCALE GENOMIC DNA]</scope>
    <source>
        <strain evidence="7 8">SID5840</strain>
    </source>
</reference>
<accession>A0A7K2IQP6</accession>
<dbReference type="Pfam" id="PF01812">
    <property type="entry name" value="5-FTHF_cyc-lig"/>
    <property type="match status" value="1"/>
</dbReference>
<dbReference type="SUPFAM" id="SSF100950">
    <property type="entry name" value="NagB/RpiA/CoA transferase-like"/>
    <property type="match status" value="1"/>
</dbReference>
<feature type="binding site" evidence="4">
    <location>
        <begin position="141"/>
        <end position="149"/>
    </location>
    <ligand>
        <name>ATP</name>
        <dbReference type="ChEBI" id="CHEBI:30616"/>
    </ligand>
</feature>
<keyword evidence="3 4" id="KW-0067">ATP-binding</keyword>